<dbReference type="Pfam" id="PF08487">
    <property type="entry name" value="VIT"/>
    <property type="match status" value="1"/>
</dbReference>
<dbReference type="InterPro" id="IPR036465">
    <property type="entry name" value="vWFA_dom_sf"/>
</dbReference>
<keyword evidence="4" id="KW-1185">Reference proteome</keyword>
<dbReference type="Pfam" id="PF13768">
    <property type="entry name" value="VWA_3"/>
    <property type="match status" value="1"/>
</dbReference>
<organism evidence="3 4">
    <name type="scientific">Dentiscutata erythropus</name>
    <dbReference type="NCBI Taxonomy" id="1348616"/>
    <lineage>
        <taxon>Eukaryota</taxon>
        <taxon>Fungi</taxon>
        <taxon>Fungi incertae sedis</taxon>
        <taxon>Mucoromycota</taxon>
        <taxon>Glomeromycotina</taxon>
        <taxon>Glomeromycetes</taxon>
        <taxon>Diversisporales</taxon>
        <taxon>Gigasporaceae</taxon>
        <taxon>Dentiscutata</taxon>
    </lineage>
</organism>
<feature type="domain" description="VIT" evidence="2">
    <location>
        <begin position="5"/>
        <end position="134"/>
    </location>
</feature>
<gene>
    <name evidence="3" type="ORF">DERYTH_LOCUS5754</name>
</gene>
<dbReference type="AlphaFoldDB" id="A0A9N9FWM5"/>
<dbReference type="OrthoDB" id="1729737at2759"/>
<dbReference type="SMART" id="SM00609">
    <property type="entry name" value="VIT"/>
    <property type="match status" value="1"/>
</dbReference>
<dbReference type="Gene3D" id="3.40.50.410">
    <property type="entry name" value="von Willebrand factor, type A domain"/>
    <property type="match status" value="1"/>
</dbReference>
<dbReference type="Proteomes" id="UP000789405">
    <property type="component" value="Unassembled WGS sequence"/>
</dbReference>
<evidence type="ECO:0000259" key="2">
    <source>
        <dbReference type="PROSITE" id="PS51468"/>
    </source>
</evidence>
<accession>A0A9N9FWM5</accession>
<feature type="domain" description="VWFA" evidence="1">
    <location>
        <begin position="276"/>
        <end position="451"/>
    </location>
</feature>
<dbReference type="PANTHER" id="PTHR45737">
    <property type="entry name" value="VON WILLEBRAND FACTOR A DOMAIN-CONTAINING PROTEIN 5A"/>
    <property type="match status" value="1"/>
</dbReference>
<sequence length="987" mass="109643">MHNYSGLIYISNGFGPKPIPLKNVNIEASVVDMIAEVVISQTYTNVENDTIEAIYKFPIHEAAAVCSFEAEIDGKTKVKGIVRETEKAVKEYNTAIQEGHGAFLMNSQLPDVFECMVGNILPKQTVVINITYVTELKHDAETEKIRFALPTSIAPRYRSGPSEIPSFASNLPLVNTVETTNNLSISVTCRMTSFITSIESPSHYISTELNIDGNPKISRVTLNEQANCLEKDFVLVIKSQSLDQPRAFVEYNPVTETNCVMLTLVPKFAINPTLTELIFVVDRSGSMNGAPIKKAAQALELFLRSLPEDSYFNVVSFGSNYDSLFPKSQPNSQSALSAALSLAQNMAANYFGTEIYQCLKWVFENKRNDMPTAVFLLTDGSVWNVSQVADLIRSKVEENKDLRLFSLGIGSNVSHNLVETVARAGKGYAQFVTDCNDGFEKKIIGFLKNSLRPPIKDYKIDWTVYEVMEVEDNESSENISEKPVISFFNENDKTPPSLLPADDFVSKLQFRQAPYDVPPIYQGVRFMVYCILEKGVVPKENITLSAMSQDGPMRLEIPVDPVKLEGSKIHTLAARKLIQNLEDGTSFLHNHQKYQGKQVPNSVVRSQIVSLSKTYSLASRYTSFIAIDERDIDMTKEQDYKPLQRVVPNYIPPNYTSSSWFNNSKYSVFGAPPPSGGPGGGFTQQAQNNFFGQKPAFGFGSAQTPTPFSSSTPAFGFGSAQTQTPAFGAKPTTTSGPNSLFGKFQSTMPNQEDNMSDLPNLSQFGGFAVTTHASPTVNLNSSSTTNQSQFGGFGGLASTTLASQTVNNLNSSSTPNQSQFVGFSGFVTHTQPHIFNHSSNTSIQSLFNFQQANVDQQAFTSDSIDIPKQQNDPTIPTLETLYNFLRFQSFDGKFLPSDDFYSYFKKDEVENNDLKEYGIRNSIDETIWTTSVAVGYLEIIMGSKFGEESDLCKEKAERWLEKMSGSEKMKVLEVAREWVREWVKKWN</sequence>
<dbReference type="InterPro" id="IPR013694">
    <property type="entry name" value="VIT"/>
</dbReference>
<dbReference type="SMART" id="SM00327">
    <property type="entry name" value="VWA"/>
    <property type="match status" value="1"/>
</dbReference>
<dbReference type="InterPro" id="IPR002035">
    <property type="entry name" value="VWF_A"/>
</dbReference>
<dbReference type="SUPFAM" id="SSF53300">
    <property type="entry name" value="vWA-like"/>
    <property type="match status" value="1"/>
</dbReference>
<dbReference type="PROSITE" id="PS51468">
    <property type="entry name" value="VIT"/>
    <property type="match status" value="1"/>
</dbReference>
<proteinExistence type="predicted"/>
<protein>
    <submittedName>
        <fullName evidence="3">22436_t:CDS:1</fullName>
    </submittedName>
</protein>
<evidence type="ECO:0000313" key="3">
    <source>
        <dbReference type="EMBL" id="CAG8561403.1"/>
    </source>
</evidence>
<reference evidence="3" key="1">
    <citation type="submission" date="2021-06" db="EMBL/GenBank/DDBJ databases">
        <authorList>
            <person name="Kallberg Y."/>
            <person name="Tangrot J."/>
            <person name="Rosling A."/>
        </authorList>
    </citation>
    <scope>NUCLEOTIDE SEQUENCE</scope>
    <source>
        <strain evidence="3">MA453B</strain>
    </source>
</reference>
<dbReference type="PANTHER" id="PTHR45737:SF6">
    <property type="entry name" value="VON WILLEBRAND FACTOR A DOMAIN-CONTAINING PROTEIN 5A"/>
    <property type="match status" value="1"/>
</dbReference>
<name>A0A9N9FWM5_9GLOM</name>
<evidence type="ECO:0000259" key="1">
    <source>
        <dbReference type="PROSITE" id="PS50234"/>
    </source>
</evidence>
<dbReference type="EMBL" id="CAJVPY010002465">
    <property type="protein sequence ID" value="CAG8561403.1"/>
    <property type="molecule type" value="Genomic_DNA"/>
</dbReference>
<comment type="caution">
    <text evidence="3">The sequence shown here is derived from an EMBL/GenBank/DDBJ whole genome shotgun (WGS) entry which is preliminary data.</text>
</comment>
<evidence type="ECO:0000313" key="4">
    <source>
        <dbReference type="Proteomes" id="UP000789405"/>
    </source>
</evidence>
<dbReference type="PROSITE" id="PS50234">
    <property type="entry name" value="VWFA"/>
    <property type="match status" value="1"/>
</dbReference>